<reference evidence="2" key="2">
    <citation type="journal article" date="2022" name="Proc. Natl. Acad. Sci. U.S.A.">
        <title>Diploid-dominant life cycles characterize the early evolution of Fungi.</title>
        <authorList>
            <person name="Amses K.R."/>
            <person name="Simmons D.R."/>
            <person name="Longcore J.E."/>
            <person name="Mondo S.J."/>
            <person name="Seto K."/>
            <person name="Jeronimo G.H."/>
            <person name="Bonds A.E."/>
            <person name="Quandt C.A."/>
            <person name="Davis W.J."/>
            <person name="Chang Y."/>
            <person name="Federici B.A."/>
            <person name="Kuo A."/>
            <person name="LaButti K."/>
            <person name="Pangilinan J."/>
            <person name="Andreopoulos W."/>
            <person name="Tritt A."/>
            <person name="Riley R."/>
            <person name="Hundley H."/>
            <person name="Johnson J."/>
            <person name="Lipzen A."/>
            <person name="Barry K."/>
            <person name="Lang B.F."/>
            <person name="Cuomo C.A."/>
            <person name="Buchler N.E."/>
            <person name="Grigoriev I.V."/>
            <person name="Spatafora J.W."/>
            <person name="Stajich J.E."/>
            <person name="James T.Y."/>
        </authorList>
    </citation>
    <scope>NUCLEOTIDE SEQUENCE</scope>
    <source>
        <strain evidence="2">AG</strain>
    </source>
</reference>
<sequence length="433" mass="47982">MTGTVNANRNMFCPQIPSKNISLAFPGITEDARDTVADLLLKNHVEYHCFFNDKKFHNHLSHGVLAAYSLGAKPDRIKAIYRDHANYQRPVGSVLTTFTESDWKSQLGNAEYYASYLEFFHKEVQKLGRNEAFIKYALDPDMIGRSFSGAFHPLIHMGYGFDFEVDGILVEGLAMAALSSTLMGNVIVRPTSSIEKVASKVATQLSLTKSSSEPKTIVDMLTSIREDRNLDDVCPFSQPDKTAHGAKNEKAINKIQQCLAAWDVDETKEDVAAKSIELYKACILALGASGLKFGQAKQDFFLMHAVTSVLFTHKIANSLPPSYAVSVMKSHLGVVLMYYISHGRAKIDIDALLNYKGKQELNATNPWLSLIQRAIDIDEVHVTKVVRACAFGDLLFGAEGSFDQICAKTAEVALDLNGDWNFEGVGYDEIYKK</sequence>
<name>A0AAD5E9E2_UMBRA</name>
<dbReference type="PANTHER" id="PTHR35870:SF1">
    <property type="entry name" value="PROTEIN, PUTATIVE (AFU_ORTHOLOGUE AFUA_5G03330)-RELATED"/>
    <property type="match status" value="1"/>
</dbReference>
<evidence type="ECO:0008006" key="4">
    <source>
        <dbReference type="Google" id="ProtNLM"/>
    </source>
</evidence>
<evidence type="ECO:0000256" key="1">
    <source>
        <dbReference type="ARBA" id="ARBA00023002"/>
    </source>
</evidence>
<keyword evidence="1" id="KW-0560">Oxidoreductase</keyword>
<comment type="caution">
    <text evidence="2">The sequence shown here is derived from an EMBL/GenBank/DDBJ whole genome shotgun (WGS) entry which is preliminary data.</text>
</comment>
<dbReference type="PANTHER" id="PTHR35870">
    <property type="entry name" value="PROTEIN, PUTATIVE (AFU_ORTHOLOGUE AFUA_5G03330)-RELATED"/>
    <property type="match status" value="1"/>
</dbReference>
<evidence type="ECO:0000313" key="3">
    <source>
        <dbReference type="Proteomes" id="UP001206595"/>
    </source>
</evidence>
<dbReference type="AlphaFoldDB" id="A0AAD5E9E2"/>
<accession>A0AAD5E9E2</accession>
<reference evidence="2" key="1">
    <citation type="submission" date="2021-06" db="EMBL/GenBank/DDBJ databases">
        <authorList>
            <consortium name="DOE Joint Genome Institute"/>
            <person name="Mondo S.J."/>
            <person name="Amses K.R."/>
            <person name="Simmons D.R."/>
            <person name="Longcore J.E."/>
            <person name="Seto K."/>
            <person name="Alves G.H."/>
            <person name="Bonds A.E."/>
            <person name="Quandt C.A."/>
            <person name="Davis W.J."/>
            <person name="Chang Y."/>
            <person name="Letcher P.M."/>
            <person name="Powell M.J."/>
            <person name="Kuo A."/>
            <person name="Labutti K."/>
            <person name="Pangilinan J."/>
            <person name="Andreopoulos W."/>
            <person name="Tritt A."/>
            <person name="Riley R."/>
            <person name="Hundley H."/>
            <person name="Johnson J."/>
            <person name="Lipzen A."/>
            <person name="Barry K."/>
            <person name="Berbee M.L."/>
            <person name="Buchler N.E."/>
            <person name="Grigoriev I.V."/>
            <person name="Spatafora J.W."/>
            <person name="Stajich J.E."/>
            <person name="James T.Y."/>
        </authorList>
    </citation>
    <scope>NUCLEOTIDE SEQUENCE</scope>
    <source>
        <strain evidence="2">AG</strain>
    </source>
</reference>
<dbReference type="RefSeq" id="XP_051444567.1">
    <property type="nucleotide sequence ID" value="XM_051593369.1"/>
</dbReference>
<proteinExistence type="predicted"/>
<dbReference type="InterPro" id="IPR025337">
    <property type="entry name" value="Questin_oxidase-like"/>
</dbReference>
<protein>
    <recommendedName>
        <fullName evidence="4">Oxidoreductase AflY</fullName>
    </recommendedName>
</protein>
<dbReference type="GeneID" id="75918711"/>
<dbReference type="Pfam" id="PF14027">
    <property type="entry name" value="Questin_oxidase"/>
    <property type="match status" value="1"/>
</dbReference>
<dbReference type="EMBL" id="MU620919">
    <property type="protein sequence ID" value="KAI8579563.1"/>
    <property type="molecule type" value="Genomic_DNA"/>
</dbReference>
<evidence type="ECO:0000313" key="2">
    <source>
        <dbReference type="EMBL" id="KAI8579563.1"/>
    </source>
</evidence>
<organism evidence="2 3">
    <name type="scientific">Umbelopsis ramanniana AG</name>
    <dbReference type="NCBI Taxonomy" id="1314678"/>
    <lineage>
        <taxon>Eukaryota</taxon>
        <taxon>Fungi</taxon>
        <taxon>Fungi incertae sedis</taxon>
        <taxon>Mucoromycota</taxon>
        <taxon>Mucoromycotina</taxon>
        <taxon>Umbelopsidomycetes</taxon>
        <taxon>Umbelopsidales</taxon>
        <taxon>Umbelopsidaceae</taxon>
        <taxon>Umbelopsis</taxon>
    </lineage>
</organism>
<dbReference type="GO" id="GO:0016491">
    <property type="term" value="F:oxidoreductase activity"/>
    <property type="evidence" value="ECO:0007669"/>
    <property type="project" value="UniProtKB-KW"/>
</dbReference>
<gene>
    <name evidence="2" type="ORF">K450DRAFT_280735</name>
</gene>
<keyword evidence="3" id="KW-1185">Reference proteome</keyword>
<dbReference type="Proteomes" id="UP001206595">
    <property type="component" value="Unassembled WGS sequence"/>
</dbReference>